<feature type="transmembrane region" description="Helical" evidence="9">
    <location>
        <begin position="231"/>
        <end position="250"/>
    </location>
</feature>
<protein>
    <submittedName>
        <fullName evidence="10">Metal ABC transporter permease</fullName>
    </submittedName>
</protein>
<keyword evidence="5 8" id="KW-0812">Transmembrane</keyword>
<accession>A0AA43UCR7</accession>
<dbReference type="PANTHER" id="PTHR30477:SF3">
    <property type="entry name" value="METAL TRANSPORT SYSTEM MEMBRANE PROTEIN CT_069-RELATED"/>
    <property type="match status" value="1"/>
</dbReference>
<gene>
    <name evidence="10" type="ORF">Q4F26_04460</name>
</gene>
<dbReference type="GO" id="GO:0055085">
    <property type="term" value="P:transmembrane transport"/>
    <property type="evidence" value="ECO:0007669"/>
    <property type="project" value="InterPro"/>
</dbReference>
<reference evidence="10" key="1">
    <citation type="submission" date="2023-07" db="EMBL/GenBank/DDBJ databases">
        <title>Between Cages and Wild: Unraveling the Impact of Captivity on Animal Microbiomes and Antimicrobial Resistance.</title>
        <authorList>
            <person name="Schmartz G.P."/>
            <person name="Rehner J."/>
            <person name="Schuff M.J."/>
            <person name="Becker S.L."/>
            <person name="Kravczyk M."/>
            <person name="Gurevich A."/>
            <person name="Francke R."/>
            <person name="Mueller R."/>
            <person name="Keller V."/>
            <person name="Keller A."/>
        </authorList>
    </citation>
    <scope>NUCLEOTIDE SEQUENCE</scope>
    <source>
        <strain evidence="10">S39M_St_73</strain>
    </source>
</reference>
<dbReference type="InterPro" id="IPR001626">
    <property type="entry name" value="ABC_TroCD"/>
</dbReference>
<keyword evidence="6 9" id="KW-1133">Transmembrane helix</keyword>
<dbReference type="Gene3D" id="1.10.3470.10">
    <property type="entry name" value="ABC transporter involved in vitamin B12 uptake, BtuC"/>
    <property type="match status" value="1"/>
</dbReference>
<evidence type="ECO:0000256" key="9">
    <source>
        <dbReference type="SAM" id="Phobius"/>
    </source>
</evidence>
<comment type="similarity">
    <text evidence="2 8">Belongs to the ABC-3 integral membrane protein family.</text>
</comment>
<name>A0AA43UCR7_9LACT</name>
<evidence type="ECO:0000256" key="2">
    <source>
        <dbReference type="ARBA" id="ARBA00008034"/>
    </source>
</evidence>
<evidence type="ECO:0000313" key="11">
    <source>
        <dbReference type="Proteomes" id="UP001171751"/>
    </source>
</evidence>
<keyword evidence="7 9" id="KW-0472">Membrane</keyword>
<dbReference type="SUPFAM" id="SSF81345">
    <property type="entry name" value="ABC transporter involved in vitamin B12 uptake, BtuC"/>
    <property type="match status" value="1"/>
</dbReference>
<feature type="transmembrane region" description="Helical" evidence="9">
    <location>
        <begin position="67"/>
        <end position="87"/>
    </location>
</feature>
<evidence type="ECO:0000256" key="7">
    <source>
        <dbReference type="ARBA" id="ARBA00023136"/>
    </source>
</evidence>
<evidence type="ECO:0000256" key="4">
    <source>
        <dbReference type="ARBA" id="ARBA00022475"/>
    </source>
</evidence>
<feature type="transmembrane region" description="Helical" evidence="9">
    <location>
        <begin position="256"/>
        <end position="277"/>
    </location>
</feature>
<evidence type="ECO:0000256" key="3">
    <source>
        <dbReference type="ARBA" id="ARBA00022448"/>
    </source>
</evidence>
<comment type="subcellular location">
    <subcellularLocation>
        <location evidence="1 8">Cell membrane</location>
        <topology evidence="1 8">Multi-pass membrane protein</topology>
    </subcellularLocation>
</comment>
<proteinExistence type="inferred from homology"/>
<dbReference type="PANTHER" id="PTHR30477">
    <property type="entry name" value="ABC-TRANSPORTER METAL-BINDING PROTEIN"/>
    <property type="match status" value="1"/>
</dbReference>
<evidence type="ECO:0000256" key="1">
    <source>
        <dbReference type="ARBA" id="ARBA00004651"/>
    </source>
</evidence>
<dbReference type="Pfam" id="PF00950">
    <property type="entry name" value="ABC-3"/>
    <property type="match status" value="1"/>
</dbReference>
<sequence length="304" mass="32714">MDTLLSILTDHTFQIVALGTGILGLLSGVMGVFLTLRKQSLLGDALGHAALPGIVIAFLLIQEKNMLILLLGASLSGLLATALINWMTGRHSVIKQDSALALILSSFFGLGTALLSYSQQMPNAAQAGLETFIFGQASGMLRQDVYLIIVISLLVLVLVAVFWKEFKLITFDADFARTLPGPYSFLNRLLSLLIVVTIVLGLESVGVVLISALLVNPAIAARQWSHQMKTVIVLSGFFGLFSGIIGTLISSAGSQIPTGATIVVVATSITLFSILFAPRRGLIARRRQVKEKEKALQTRLERRE</sequence>
<keyword evidence="3 8" id="KW-0813">Transport</keyword>
<feature type="transmembrane region" description="Helical" evidence="9">
    <location>
        <begin position="99"/>
        <end position="118"/>
    </location>
</feature>
<evidence type="ECO:0000313" key="10">
    <source>
        <dbReference type="EMBL" id="MDO5457579.1"/>
    </source>
</evidence>
<feature type="transmembrane region" description="Helical" evidence="9">
    <location>
        <begin position="189"/>
        <end position="219"/>
    </location>
</feature>
<dbReference type="InterPro" id="IPR037294">
    <property type="entry name" value="ABC_BtuC-like"/>
</dbReference>
<organism evidence="10 11">
    <name type="scientific">Atopococcus tabaci</name>
    <dbReference type="NCBI Taxonomy" id="269774"/>
    <lineage>
        <taxon>Bacteria</taxon>
        <taxon>Bacillati</taxon>
        <taxon>Bacillota</taxon>
        <taxon>Bacilli</taxon>
        <taxon>Lactobacillales</taxon>
        <taxon>Carnobacteriaceae</taxon>
        <taxon>Atopococcus</taxon>
    </lineage>
</organism>
<dbReference type="Proteomes" id="UP001171751">
    <property type="component" value="Unassembled WGS sequence"/>
</dbReference>
<dbReference type="CDD" id="cd06550">
    <property type="entry name" value="TM_ABC_iron-siderophores_like"/>
    <property type="match status" value="1"/>
</dbReference>
<comment type="caution">
    <text evidence="10">The sequence shown here is derived from an EMBL/GenBank/DDBJ whole genome shotgun (WGS) entry which is preliminary data.</text>
</comment>
<dbReference type="GO" id="GO:0010043">
    <property type="term" value="P:response to zinc ion"/>
    <property type="evidence" value="ECO:0007669"/>
    <property type="project" value="TreeGrafter"/>
</dbReference>
<dbReference type="EMBL" id="JAUNQW010000016">
    <property type="protein sequence ID" value="MDO5457579.1"/>
    <property type="molecule type" value="Genomic_DNA"/>
</dbReference>
<keyword evidence="11" id="KW-1185">Reference proteome</keyword>
<feature type="transmembrane region" description="Helical" evidence="9">
    <location>
        <begin position="146"/>
        <end position="163"/>
    </location>
</feature>
<evidence type="ECO:0000256" key="6">
    <source>
        <dbReference type="ARBA" id="ARBA00022989"/>
    </source>
</evidence>
<feature type="transmembrane region" description="Helical" evidence="9">
    <location>
        <begin position="12"/>
        <end position="34"/>
    </location>
</feature>
<dbReference type="AlphaFoldDB" id="A0AA43UCR7"/>
<keyword evidence="4" id="KW-1003">Cell membrane</keyword>
<evidence type="ECO:0000256" key="5">
    <source>
        <dbReference type="ARBA" id="ARBA00022692"/>
    </source>
</evidence>
<evidence type="ECO:0000256" key="8">
    <source>
        <dbReference type="RuleBase" id="RU003943"/>
    </source>
</evidence>
<feature type="transmembrane region" description="Helical" evidence="9">
    <location>
        <begin position="41"/>
        <end position="61"/>
    </location>
</feature>
<dbReference type="GO" id="GO:0043190">
    <property type="term" value="C:ATP-binding cassette (ABC) transporter complex"/>
    <property type="evidence" value="ECO:0007669"/>
    <property type="project" value="InterPro"/>
</dbReference>